<keyword evidence="4 7" id="KW-0812">Transmembrane</keyword>
<feature type="transmembrane region" description="Helical" evidence="7">
    <location>
        <begin position="65"/>
        <end position="88"/>
    </location>
</feature>
<reference evidence="9" key="2">
    <citation type="submission" date="2020-09" db="EMBL/GenBank/DDBJ databases">
        <authorList>
            <person name="Sun Q."/>
            <person name="Zhou Y."/>
        </authorList>
    </citation>
    <scope>NUCLEOTIDE SEQUENCE</scope>
    <source>
        <strain evidence="9">CGMCC 1.12214</strain>
    </source>
</reference>
<evidence type="ECO:0000259" key="8">
    <source>
        <dbReference type="PROSITE" id="PS50928"/>
    </source>
</evidence>
<dbReference type="PANTHER" id="PTHR30151:SF38">
    <property type="entry name" value="ALIPHATIC SULFONATES TRANSPORT PERMEASE PROTEIN SSUC-RELATED"/>
    <property type="match status" value="1"/>
</dbReference>
<comment type="subcellular location">
    <subcellularLocation>
        <location evidence="1 7">Cell membrane</location>
        <topology evidence="1 7">Multi-pass membrane protein</topology>
    </subcellularLocation>
</comment>
<feature type="transmembrane region" description="Helical" evidence="7">
    <location>
        <begin position="190"/>
        <end position="211"/>
    </location>
</feature>
<evidence type="ECO:0000256" key="6">
    <source>
        <dbReference type="ARBA" id="ARBA00023136"/>
    </source>
</evidence>
<dbReference type="RefSeq" id="WP_188518576.1">
    <property type="nucleotide sequence ID" value="NZ_BMES01000002.1"/>
</dbReference>
<evidence type="ECO:0000313" key="9">
    <source>
        <dbReference type="EMBL" id="GGH24195.1"/>
    </source>
</evidence>
<gene>
    <name evidence="9" type="ORF">GCM10007036_30420</name>
</gene>
<accession>A0A917I8W9</accession>
<proteinExistence type="inferred from homology"/>
<feature type="transmembrane region" description="Helical" evidence="7">
    <location>
        <begin position="223"/>
        <end position="245"/>
    </location>
</feature>
<protein>
    <submittedName>
        <fullName evidence="9">ABC transporter permease</fullName>
    </submittedName>
</protein>
<keyword evidence="3" id="KW-1003">Cell membrane</keyword>
<dbReference type="InterPro" id="IPR035906">
    <property type="entry name" value="MetI-like_sf"/>
</dbReference>
<evidence type="ECO:0000256" key="4">
    <source>
        <dbReference type="ARBA" id="ARBA00022692"/>
    </source>
</evidence>
<feature type="domain" description="ABC transmembrane type-1" evidence="8">
    <location>
        <begin position="61"/>
        <end position="241"/>
    </location>
</feature>
<keyword evidence="2 7" id="KW-0813">Transport</keyword>
<dbReference type="Gene3D" id="1.10.3720.10">
    <property type="entry name" value="MetI-like"/>
    <property type="match status" value="1"/>
</dbReference>
<dbReference type="PANTHER" id="PTHR30151">
    <property type="entry name" value="ALKANE SULFONATE ABC TRANSPORTER-RELATED, MEMBRANE SUBUNIT"/>
    <property type="match status" value="1"/>
</dbReference>
<comment type="caution">
    <text evidence="9">The sequence shown here is derived from an EMBL/GenBank/DDBJ whole genome shotgun (WGS) entry which is preliminary data.</text>
</comment>
<dbReference type="GO" id="GO:0005886">
    <property type="term" value="C:plasma membrane"/>
    <property type="evidence" value="ECO:0007669"/>
    <property type="project" value="UniProtKB-SubCell"/>
</dbReference>
<evidence type="ECO:0000256" key="5">
    <source>
        <dbReference type="ARBA" id="ARBA00022989"/>
    </source>
</evidence>
<dbReference type="InterPro" id="IPR000515">
    <property type="entry name" value="MetI-like"/>
</dbReference>
<dbReference type="EMBL" id="BMES01000002">
    <property type="protein sequence ID" value="GGH24195.1"/>
    <property type="molecule type" value="Genomic_DNA"/>
</dbReference>
<dbReference type="Proteomes" id="UP000603912">
    <property type="component" value="Unassembled WGS sequence"/>
</dbReference>
<dbReference type="GO" id="GO:0055085">
    <property type="term" value="P:transmembrane transport"/>
    <property type="evidence" value="ECO:0007669"/>
    <property type="project" value="InterPro"/>
</dbReference>
<organism evidence="9 10">
    <name type="scientific">Alsobacter metallidurans</name>
    <dbReference type="NCBI Taxonomy" id="340221"/>
    <lineage>
        <taxon>Bacteria</taxon>
        <taxon>Pseudomonadati</taxon>
        <taxon>Pseudomonadota</taxon>
        <taxon>Alphaproteobacteria</taxon>
        <taxon>Hyphomicrobiales</taxon>
        <taxon>Alsobacteraceae</taxon>
        <taxon>Alsobacter</taxon>
    </lineage>
</organism>
<evidence type="ECO:0000313" key="10">
    <source>
        <dbReference type="Proteomes" id="UP000603912"/>
    </source>
</evidence>
<feature type="transmembrane region" description="Helical" evidence="7">
    <location>
        <begin position="95"/>
        <end position="119"/>
    </location>
</feature>
<dbReference type="PROSITE" id="PS50928">
    <property type="entry name" value="ABC_TM1"/>
    <property type="match status" value="1"/>
</dbReference>
<dbReference type="Pfam" id="PF00528">
    <property type="entry name" value="BPD_transp_1"/>
    <property type="match status" value="1"/>
</dbReference>
<sequence length="259" mass="27951">MTGRPKLQSALLGLTPFVALVLIWQVAPSVFSYPAYMLPTVSEVGRRFIELTLNGELARSVGASLLRLAAAFVVGNLIAIPLGVLLAMNARVSRIVMPVAVFLQAVAGIAWAPLAVLWFGLGNTAVTFLVVNSVFFSSFYNAISGVRSIPPVLWRAVRSLGASPWQVVRELVLPGAMVQLLLGLRTSLALGWRALVAAELIIGTNGIGFLMMDATKWYGTDTIICGIVVIGVLWLAVDRFVFAAIERNTVRRWGMVNDN</sequence>
<keyword evidence="5 7" id="KW-1133">Transmembrane helix</keyword>
<dbReference type="CDD" id="cd06261">
    <property type="entry name" value="TM_PBP2"/>
    <property type="match status" value="1"/>
</dbReference>
<dbReference type="AlphaFoldDB" id="A0A917I8W9"/>
<keyword evidence="6 7" id="KW-0472">Membrane</keyword>
<evidence type="ECO:0000256" key="2">
    <source>
        <dbReference type="ARBA" id="ARBA00022448"/>
    </source>
</evidence>
<dbReference type="SUPFAM" id="SSF161098">
    <property type="entry name" value="MetI-like"/>
    <property type="match status" value="1"/>
</dbReference>
<keyword evidence="10" id="KW-1185">Reference proteome</keyword>
<evidence type="ECO:0000256" key="3">
    <source>
        <dbReference type="ARBA" id="ARBA00022475"/>
    </source>
</evidence>
<evidence type="ECO:0000256" key="7">
    <source>
        <dbReference type="RuleBase" id="RU363032"/>
    </source>
</evidence>
<evidence type="ECO:0000256" key="1">
    <source>
        <dbReference type="ARBA" id="ARBA00004651"/>
    </source>
</evidence>
<name>A0A917I8W9_9HYPH</name>
<comment type="similarity">
    <text evidence="7">Belongs to the binding-protein-dependent transport system permease family.</text>
</comment>
<reference evidence="9" key="1">
    <citation type="journal article" date="2014" name="Int. J. Syst. Evol. Microbiol.">
        <title>Complete genome sequence of Corynebacterium casei LMG S-19264T (=DSM 44701T), isolated from a smear-ripened cheese.</title>
        <authorList>
            <consortium name="US DOE Joint Genome Institute (JGI-PGF)"/>
            <person name="Walter F."/>
            <person name="Albersmeier A."/>
            <person name="Kalinowski J."/>
            <person name="Ruckert C."/>
        </authorList>
    </citation>
    <scope>NUCLEOTIDE SEQUENCE</scope>
    <source>
        <strain evidence="9">CGMCC 1.12214</strain>
    </source>
</reference>